<keyword evidence="1" id="KW-0813">Transport</keyword>
<dbReference type="Gene3D" id="2.40.50.140">
    <property type="entry name" value="Nucleic acid-binding proteins"/>
    <property type="match status" value="1"/>
</dbReference>
<evidence type="ECO:0000256" key="2">
    <source>
        <dbReference type="ARBA" id="ARBA00022475"/>
    </source>
</evidence>
<keyword evidence="7" id="KW-1185">Reference proteome</keyword>
<feature type="domain" description="ABC transporter" evidence="5">
    <location>
        <begin position="3"/>
        <end position="232"/>
    </location>
</feature>
<evidence type="ECO:0000259" key="5">
    <source>
        <dbReference type="PROSITE" id="PS50893"/>
    </source>
</evidence>
<keyword evidence="6" id="KW-0547">Nucleotide-binding</keyword>
<dbReference type="PROSITE" id="PS00211">
    <property type="entry name" value="ABC_TRANSPORTER_1"/>
    <property type="match status" value="1"/>
</dbReference>
<dbReference type="InterPro" id="IPR015853">
    <property type="entry name" value="ABC_transpr_FbpC"/>
</dbReference>
<dbReference type="CDD" id="cd03259">
    <property type="entry name" value="ABC_Carb_Solutes_like"/>
    <property type="match status" value="1"/>
</dbReference>
<dbReference type="InterPro" id="IPR017871">
    <property type="entry name" value="ABC_transporter-like_CS"/>
</dbReference>
<protein>
    <submittedName>
        <fullName evidence="6">ABC transporter ATP-binding protein</fullName>
    </submittedName>
</protein>
<dbReference type="Proteomes" id="UP000639973">
    <property type="component" value="Unassembled WGS sequence"/>
</dbReference>
<evidence type="ECO:0000313" key="6">
    <source>
        <dbReference type="EMBL" id="GGL79845.1"/>
    </source>
</evidence>
<dbReference type="SUPFAM" id="SSF52540">
    <property type="entry name" value="P-loop containing nucleoside triphosphate hydrolases"/>
    <property type="match status" value="1"/>
</dbReference>
<dbReference type="Pfam" id="PF00005">
    <property type="entry name" value="ABC_tran"/>
    <property type="match status" value="1"/>
</dbReference>
<dbReference type="PANTHER" id="PTHR43875">
    <property type="entry name" value="MALTODEXTRIN IMPORT ATP-BINDING PROTEIN MSMX"/>
    <property type="match status" value="1"/>
</dbReference>
<dbReference type="InterPro" id="IPR008995">
    <property type="entry name" value="Mo/tungstate-bd_C_term_dom"/>
</dbReference>
<comment type="caution">
    <text evidence="6">The sequence shown here is derived from an EMBL/GenBank/DDBJ whole genome shotgun (WGS) entry which is preliminary data.</text>
</comment>
<proteinExistence type="predicted"/>
<name>A0ABQ2G880_9DEIO</name>
<dbReference type="Gene3D" id="3.40.50.300">
    <property type="entry name" value="P-loop containing nucleotide triphosphate hydrolases"/>
    <property type="match status" value="1"/>
</dbReference>
<dbReference type="GO" id="GO:0005524">
    <property type="term" value="F:ATP binding"/>
    <property type="evidence" value="ECO:0007669"/>
    <property type="project" value="UniProtKB-KW"/>
</dbReference>
<evidence type="ECO:0000313" key="7">
    <source>
        <dbReference type="Proteomes" id="UP000639973"/>
    </source>
</evidence>
<dbReference type="PANTHER" id="PTHR43875:SF1">
    <property type="entry name" value="OSMOPROTECTIVE COMPOUNDS UPTAKE ATP-BINDING PROTEIN GGTA"/>
    <property type="match status" value="1"/>
</dbReference>
<sequence>MSLTLDNVTKKVGDDIHLYPMTLTLNPGLNVLLGPTLAGKTSLMRIMARLDKPTTGRVLVDGRDVTNVSVQKRAVAFVYQQFVNYPSFSVFENIASPLRIAGLKGSELNERVHGVAKLMHLEPMLKRLPAELSGGQQQRVAIARALIKEAELLLFDEPLVNLDYKLREELRAEMKEIFARRDAVVVYSTTEPFEGLSLGGQVAVLSEGRLLQSGPTLEVYHQPVTVRVGQVFSDPPINLLGAKLGEGRTLLSGGLSFPLPPHMSGLSGPHQLGVRANHAGLRPEGPNDVALAARVYVAELSGSETYLHTRLISPGGGPSAAPGAHMVAQLPGIHSIKPGEDVTLYVDPDRMFAFASDGQLAAAPPRPPAPSQLEAPIAPTPTERSA</sequence>
<keyword evidence="6" id="KW-0067">ATP-binding</keyword>
<dbReference type="Gene3D" id="2.40.50.100">
    <property type="match status" value="1"/>
</dbReference>
<evidence type="ECO:0000256" key="3">
    <source>
        <dbReference type="ARBA" id="ARBA00023136"/>
    </source>
</evidence>
<feature type="region of interest" description="Disordered" evidence="4">
    <location>
        <begin position="356"/>
        <end position="386"/>
    </location>
</feature>
<evidence type="ECO:0000256" key="4">
    <source>
        <dbReference type="SAM" id="MobiDB-lite"/>
    </source>
</evidence>
<dbReference type="SUPFAM" id="SSF50331">
    <property type="entry name" value="MOP-like"/>
    <property type="match status" value="1"/>
</dbReference>
<dbReference type="PROSITE" id="PS50893">
    <property type="entry name" value="ABC_TRANSPORTER_2"/>
    <property type="match status" value="1"/>
</dbReference>
<dbReference type="InterPro" id="IPR047641">
    <property type="entry name" value="ABC_transpr_MalK/UgpC-like"/>
</dbReference>
<gene>
    <name evidence="6" type="ORF">GCM10010840_17210</name>
</gene>
<accession>A0ABQ2G880</accession>
<dbReference type="InterPro" id="IPR003439">
    <property type="entry name" value="ABC_transporter-like_ATP-bd"/>
</dbReference>
<dbReference type="EMBL" id="BMOL01000006">
    <property type="protein sequence ID" value="GGL79845.1"/>
    <property type="molecule type" value="Genomic_DNA"/>
</dbReference>
<dbReference type="InterPro" id="IPR027417">
    <property type="entry name" value="P-loop_NTPase"/>
</dbReference>
<evidence type="ECO:0000256" key="1">
    <source>
        <dbReference type="ARBA" id="ARBA00022448"/>
    </source>
</evidence>
<dbReference type="InterPro" id="IPR012340">
    <property type="entry name" value="NA-bd_OB-fold"/>
</dbReference>
<dbReference type="RefSeq" id="WP_188970913.1">
    <property type="nucleotide sequence ID" value="NZ_BMOL01000006.1"/>
</dbReference>
<reference evidence="7" key="1">
    <citation type="journal article" date="2019" name="Int. J. Syst. Evol. Microbiol.">
        <title>The Global Catalogue of Microorganisms (GCM) 10K type strain sequencing project: providing services to taxonomists for standard genome sequencing and annotation.</title>
        <authorList>
            <consortium name="The Broad Institute Genomics Platform"/>
            <consortium name="The Broad Institute Genome Sequencing Center for Infectious Disease"/>
            <person name="Wu L."/>
            <person name="Ma J."/>
        </authorList>
    </citation>
    <scope>NUCLEOTIDE SEQUENCE [LARGE SCALE GENOMIC DNA]</scope>
    <source>
        <strain evidence="7">JCM 15442</strain>
    </source>
</reference>
<keyword evidence="3" id="KW-0472">Membrane</keyword>
<keyword evidence="2" id="KW-1003">Cell membrane</keyword>
<organism evidence="6 7">
    <name type="scientific">Deinococcus aerolatus</name>
    <dbReference type="NCBI Taxonomy" id="522487"/>
    <lineage>
        <taxon>Bacteria</taxon>
        <taxon>Thermotogati</taxon>
        <taxon>Deinococcota</taxon>
        <taxon>Deinococci</taxon>
        <taxon>Deinococcales</taxon>
        <taxon>Deinococcaceae</taxon>
        <taxon>Deinococcus</taxon>
    </lineage>
</organism>